<dbReference type="Pfam" id="PF01382">
    <property type="entry name" value="Avidin"/>
    <property type="match status" value="1"/>
</dbReference>
<accession>A0A3B0Z5T6</accession>
<proteinExistence type="predicted"/>
<dbReference type="GO" id="GO:0005576">
    <property type="term" value="C:extracellular region"/>
    <property type="evidence" value="ECO:0007669"/>
    <property type="project" value="UniProtKB-SubCell"/>
</dbReference>
<evidence type="ECO:0000256" key="3">
    <source>
        <dbReference type="ARBA" id="ARBA00022729"/>
    </source>
</evidence>
<dbReference type="InterPro" id="IPR005468">
    <property type="entry name" value="Avidin/str"/>
</dbReference>
<dbReference type="AlphaFoldDB" id="A0A3B0Z5T6"/>
<evidence type="ECO:0008006" key="5">
    <source>
        <dbReference type="Google" id="ProtNLM"/>
    </source>
</evidence>
<comment type="subcellular location">
    <subcellularLocation>
        <location evidence="1">Secreted</location>
    </subcellularLocation>
</comment>
<keyword evidence="3" id="KW-0732">Signal</keyword>
<dbReference type="SUPFAM" id="SSF50876">
    <property type="entry name" value="Avidin/streptavidin"/>
    <property type="match status" value="1"/>
</dbReference>
<dbReference type="EMBL" id="UOFP01000236">
    <property type="protein sequence ID" value="VAW88805.1"/>
    <property type="molecule type" value="Genomic_DNA"/>
</dbReference>
<protein>
    <recommendedName>
        <fullName evidence="5">Avidin</fullName>
    </recommendedName>
</protein>
<keyword evidence="2" id="KW-0964">Secreted</keyword>
<name>A0A3B0Z5T6_9ZZZZ</name>
<sequence>MKVTNRLYTLAALTVFSMHVNASQPSCNNMKGTWVNQLGSTLKIKSIDPSTKMLKGTYKSPSGTSGQKFNLIGWINSSEPAPDADNVHVIAFSVQWGQYGSITSWTGICTNNNETPTIKTIWNLVRSNSQFDWDHILTNSDTFTPK</sequence>
<dbReference type="InterPro" id="IPR036896">
    <property type="entry name" value="Avidin-like_sf"/>
</dbReference>
<gene>
    <name evidence="4" type="ORF">MNBD_GAMMA18-2219</name>
</gene>
<evidence type="ECO:0000256" key="1">
    <source>
        <dbReference type="ARBA" id="ARBA00004613"/>
    </source>
</evidence>
<evidence type="ECO:0000256" key="2">
    <source>
        <dbReference type="ARBA" id="ARBA00022525"/>
    </source>
</evidence>
<dbReference type="Gene3D" id="2.40.128.30">
    <property type="entry name" value="Avidin-like"/>
    <property type="match status" value="1"/>
</dbReference>
<dbReference type="PANTHER" id="PTHR34399">
    <property type="entry name" value="AVIDIN-RELATED"/>
    <property type="match status" value="1"/>
</dbReference>
<dbReference type="PROSITE" id="PS51326">
    <property type="entry name" value="AVIDIN_2"/>
    <property type="match status" value="1"/>
</dbReference>
<dbReference type="GO" id="GO:0009374">
    <property type="term" value="F:biotin binding"/>
    <property type="evidence" value="ECO:0007669"/>
    <property type="project" value="InterPro"/>
</dbReference>
<reference evidence="4" key="1">
    <citation type="submission" date="2018-06" db="EMBL/GenBank/DDBJ databases">
        <authorList>
            <person name="Zhirakovskaya E."/>
        </authorList>
    </citation>
    <scope>NUCLEOTIDE SEQUENCE</scope>
</reference>
<organism evidence="4">
    <name type="scientific">hydrothermal vent metagenome</name>
    <dbReference type="NCBI Taxonomy" id="652676"/>
    <lineage>
        <taxon>unclassified sequences</taxon>
        <taxon>metagenomes</taxon>
        <taxon>ecological metagenomes</taxon>
    </lineage>
</organism>
<evidence type="ECO:0000313" key="4">
    <source>
        <dbReference type="EMBL" id="VAW88805.1"/>
    </source>
</evidence>
<dbReference type="InterPro" id="IPR051764">
    <property type="entry name" value="Avidin/Streptavidin-rel"/>
</dbReference>